<dbReference type="STRING" id="29422.Lbru_1581"/>
<dbReference type="RefSeq" id="WP_058441645.1">
    <property type="nucleotide sequence ID" value="NZ_CAAAHU010000003.1"/>
</dbReference>
<evidence type="ECO:0000313" key="2">
    <source>
        <dbReference type="EMBL" id="KTC84220.1"/>
    </source>
</evidence>
<feature type="transmembrane region" description="Helical" evidence="1">
    <location>
        <begin position="81"/>
        <end position="99"/>
    </location>
</feature>
<evidence type="ECO:0000313" key="3">
    <source>
        <dbReference type="Proteomes" id="UP000054742"/>
    </source>
</evidence>
<evidence type="ECO:0008006" key="4">
    <source>
        <dbReference type="Google" id="ProtNLM"/>
    </source>
</evidence>
<organism evidence="2 3">
    <name type="scientific">Legionella brunensis</name>
    <dbReference type="NCBI Taxonomy" id="29422"/>
    <lineage>
        <taxon>Bacteria</taxon>
        <taxon>Pseudomonadati</taxon>
        <taxon>Pseudomonadota</taxon>
        <taxon>Gammaproteobacteria</taxon>
        <taxon>Legionellales</taxon>
        <taxon>Legionellaceae</taxon>
        <taxon>Legionella</taxon>
    </lineage>
</organism>
<evidence type="ECO:0000256" key="1">
    <source>
        <dbReference type="SAM" id="Phobius"/>
    </source>
</evidence>
<keyword evidence="1" id="KW-0812">Transmembrane</keyword>
<dbReference type="AlphaFoldDB" id="A0A0W0SLN1"/>
<protein>
    <recommendedName>
        <fullName evidence="4">Transmembrane protein</fullName>
    </recommendedName>
</protein>
<accession>A0A0W0SLN1</accession>
<reference evidence="2 3" key="1">
    <citation type="submission" date="2015-11" db="EMBL/GenBank/DDBJ databases">
        <title>Genomic analysis of 38 Legionella species identifies large and diverse effector repertoires.</title>
        <authorList>
            <person name="Burstein D."/>
            <person name="Amaro F."/>
            <person name="Zusman T."/>
            <person name="Lifshitz Z."/>
            <person name="Cohen O."/>
            <person name="Gilbert J.A."/>
            <person name="Pupko T."/>
            <person name="Shuman H.A."/>
            <person name="Segal G."/>
        </authorList>
    </citation>
    <scope>NUCLEOTIDE SEQUENCE [LARGE SCALE GENOMIC DNA]</scope>
    <source>
        <strain evidence="2 3">ATCC 43878</strain>
    </source>
</reference>
<keyword evidence="3" id="KW-1185">Reference proteome</keyword>
<feature type="transmembrane region" description="Helical" evidence="1">
    <location>
        <begin position="47"/>
        <end position="69"/>
    </location>
</feature>
<dbReference type="PATRIC" id="fig|29422.6.peg.1673"/>
<name>A0A0W0SLN1_9GAMM</name>
<proteinExistence type="predicted"/>
<gene>
    <name evidence="2" type="ORF">Lbru_1581</name>
</gene>
<dbReference type="OrthoDB" id="5636825at2"/>
<sequence length="190" mass="21805">MHSFFRTILLVVVWISLLIVPYALISYLCYAGLCGGAAAAEIRSHPFYVNIWSYYIWLYPLIVFGALYACRQLPKDSMGSLIVLLIPLLCLMPLGYFNYQINKISTKYSQQEANYYSFHADDFACSPGKFIRYESGHFSFFEGKSGPYGSSWTVSYFEKYKELEAFAKTNNIDILQCKNQKGVSLDFKNQ</sequence>
<dbReference type="EMBL" id="LNXV01000011">
    <property type="protein sequence ID" value="KTC84220.1"/>
    <property type="molecule type" value="Genomic_DNA"/>
</dbReference>
<comment type="caution">
    <text evidence="2">The sequence shown here is derived from an EMBL/GenBank/DDBJ whole genome shotgun (WGS) entry which is preliminary data.</text>
</comment>
<dbReference type="Proteomes" id="UP000054742">
    <property type="component" value="Unassembled WGS sequence"/>
</dbReference>
<keyword evidence="1" id="KW-1133">Transmembrane helix</keyword>
<keyword evidence="1" id="KW-0472">Membrane</keyword>